<proteinExistence type="predicted"/>
<reference evidence="2 3" key="1">
    <citation type="submission" date="2017-11" db="EMBL/GenBank/DDBJ databases">
        <title>De-novo sequencing of pomegranate (Punica granatum L.) genome.</title>
        <authorList>
            <person name="Akparov Z."/>
            <person name="Amiraslanov A."/>
            <person name="Hajiyeva S."/>
            <person name="Abbasov M."/>
            <person name="Kaur K."/>
            <person name="Hamwieh A."/>
            <person name="Solovyev V."/>
            <person name="Salamov A."/>
            <person name="Braich B."/>
            <person name="Kosarev P."/>
            <person name="Mahmoud A."/>
            <person name="Hajiyev E."/>
            <person name="Babayeva S."/>
            <person name="Izzatullayeva V."/>
            <person name="Mammadov A."/>
            <person name="Mammadov A."/>
            <person name="Sharifova S."/>
            <person name="Ojaghi J."/>
            <person name="Eynullazada K."/>
            <person name="Bayramov B."/>
            <person name="Abdulazimova A."/>
            <person name="Shahmuradov I."/>
        </authorList>
    </citation>
    <scope>NUCLEOTIDE SEQUENCE [LARGE SCALE GENOMIC DNA]</scope>
    <source>
        <strain evidence="3">cv. AG2017</strain>
        <tissue evidence="2">Leaf</tissue>
    </source>
</reference>
<accession>A0A2I0IU16</accession>
<sequence length="110" mass="11836">MTKSGSPKSSCCARAKPSPSGTPTASSPLKVMKVLRAKRHAKMKQQQHSHQQSAENSSHEEETSSQTRPDASDREKSNQRTGGGTLSINSVAVRPKSWRPSLHSIAEVAS</sequence>
<protein>
    <submittedName>
        <fullName evidence="2">Uncharacterized protein</fullName>
    </submittedName>
</protein>
<dbReference type="Proteomes" id="UP000233551">
    <property type="component" value="Unassembled WGS sequence"/>
</dbReference>
<evidence type="ECO:0000313" key="2">
    <source>
        <dbReference type="EMBL" id="PKI47243.1"/>
    </source>
</evidence>
<evidence type="ECO:0000256" key="1">
    <source>
        <dbReference type="SAM" id="MobiDB-lite"/>
    </source>
</evidence>
<name>A0A2I0IU16_PUNGR</name>
<comment type="caution">
    <text evidence="2">The sequence shown here is derived from an EMBL/GenBank/DDBJ whole genome shotgun (WGS) entry which is preliminary data.</text>
</comment>
<feature type="compositionally biased region" description="Basic residues" evidence="1">
    <location>
        <begin position="33"/>
        <end position="47"/>
    </location>
</feature>
<organism evidence="2 3">
    <name type="scientific">Punica granatum</name>
    <name type="common">Pomegranate</name>
    <dbReference type="NCBI Taxonomy" id="22663"/>
    <lineage>
        <taxon>Eukaryota</taxon>
        <taxon>Viridiplantae</taxon>
        <taxon>Streptophyta</taxon>
        <taxon>Embryophyta</taxon>
        <taxon>Tracheophyta</taxon>
        <taxon>Spermatophyta</taxon>
        <taxon>Magnoliopsida</taxon>
        <taxon>eudicotyledons</taxon>
        <taxon>Gunneridae</taxon>
        <taxon>Pentapetalae</taxon>
        <taxon>rosids</taxon>
        <taxon>malvids</taxon>
        <taxon>Myrtales</taxon>
        <taxon>Lythraceae</taxon>
        <taxon>Punica</taxon>
    </lineage>
</organism>
<keyword evidence="3" id="KW-1185">Reference proteome</keyword>
<dbReference type="AlphaFoldDB" id="A0A2I0IU16"/>
<dbReference type="EMBL" id="PGOL01002531">
    <property type="protein sequence ID" value="PKI47243.1"/>
    <property type="molecule type" value="Genomic_DNA"/>
</dbReference>
<evidence type="ECO:0000313" key="3">
    <source>
        <dbReference type="Proteomes" id="UP000233551"/>
    </source>
</evidence>
<feature type="region of interest" description="Disordered" evidence="1">
    <location>
        <begin position="1"/>
        <end position="110"/>
    </location>
</feature>
<gene>
    <name evidence="2" type="ORF">CRG98_032380</name>
</gene>
<feature type="compositionally biased region" description="Low complexity" evidence="1">
    <location>
        <begin position="17"/>
        <end position="28"/>
    </location>
</feature>